<dbReference type="InterPro" id="IPR011066">
    <property type="entry name" value="MscS_channel_C_sf"/>
</dbReference>
<dbReference type="PANTHER" id="PTHR30221">
    <property type="entry name" value="SMALL-CONDUCTANCE MECHANOSENSITIVE CHANNEL"/>
    <property type="match status" value="1"/>
</dbReference>
<evidence type="ECO:0000256" key="3">
    <source>
        <dbReference type="ARBA" id="ARBA00022475"/>
    </source>
</evidence>
<dbReference type="SUPFAM" id="SSF82861">
    <property type="entry name" value="Mechanosensitive channel protein MscS (YggB), transmembrane region"/>
    <property type="match status" value="1"/>
</dbReference>
<evidence type="ECO:0000313" key="9">
    <source>
        <dbReference type="EMBL" id="MFD1599833.1"/>
    </source>
</evidence>
<evidence type="ECO:0000259" key="8">
    <source>
        <dbReference type="Pfam" id="PF00924"/>
    </source>
</evidence>
<proteinExistence type="inferred from homology"/>
<evidence type="ECO:0000256" key="4">
    <source>
        <dbReference type="ARBA" id="ARBA00022692"/>
    </source>
</evidence>
<dbReference type="Gene3D" id="2.30.30.60">
    <property type="match status" value="1"/>
</dbReference>
<keyword evidence="10" id="KW-1185">Reference proteome</keyword>
<evidence type="ECO:0000313" key="10">
    <source>
        <dbReference type="Proteomes" id="UP001597085"/>
    </source>
</evidence>
<dbReference type="Gene3D" id="3.30.70.100">
    <property type="match status" value="1"/>
</dbReference>
<dbReference type="InterPro" id="IPR010920">
    <property type="entry name" value="LSM_dom_sf"/>
</dbReference>
<evidence type="ECO:0000256" key="6">
    <source>
        <dbReference type="ARBA" id="ARBA00023136"/>
    </source>
</evidence>
<dbReference type="InterPro" id="IPR011014">
    <property type="entry name" value="MscS_channel_TM-2"/>
</dbReference>
<dbReference type="InterPro" id="IPR045275">
    <property type="entry name" value="MscS_archaea/bacteria_type"/>
</dbReference>
<feature type="transmembrane region" description="Helical" evidence="7">
    <location>
        <begin position="20"/>
        <end position="42"/>
    </location>
</feature>
<dbReference type="InterPro" id="IPR023408">
    <property type="entry name" value="MscS_beta-dom_sf"/>
</dbReference>
<keyword evidence="4 7" id="KW-0812">Transmembrane</keyword>
<evidence type="ECO:0000256" key="7">
    <source>
        <dbReference type="SAM" id="Phobius"/>
    </source>
</evidence>
<name>A0ABD6CQZ4_9EURY</name>
<sequence length="269" mass="28926">MTALQALVDLGIAQETLTRIVGVLVAAYLTARVVGYVLTAVVEHIPRRRISIKILVPITRVLIYGTAAYLVFGPLLQLSAAQLLAVSGLFGAALGFGLKDLFAAIIGGLVLVTERPYQVGDKVTIDGDYGEVTDIDLRATTLRTPDDSAVSVPNATMFTANVSNANDGQPEMMVVVELAVTASADVDRASTIVKEAMVTSKYVYVDDDHPFAVLVEDESYYRTIRGKAYVADLRDEFAFASDVTERSMAAFASEGIEIPEAPVRAPEHR</sequence>
<dbReference type="SUPFAM" id="SSF82689">
    <property type="entry name" value="Mechanosensitive channel protein MscS (YggB), C-terminal domain"/>
    <property type="match status" value="1"/>
</dbReference>
<dbReference type="Pfam" id="PF00924">
    <property type="entry name" value="MS_channel_2nd"/>
    <property type="match status" value="1"/>
</dbReference>
<feature type="transmembrane region" description="Helical" evidence="7">
    <location>
        <begin position="54"/>
        <end position="72"/>
    </location>
</feature>
<evidence type="ECO:0000256" key="1">
    <source>
        <dbReference type="ARBA" id="ARBA00004651"/>
    </source>
</evidence>
<keyword evidence="5 7" id="KW-1133">Transmembrane helix</keyword>
<dbReference type="PANTHER" id="PTHR30221:SF1">
    <property type="entry name" value="SMALL-CONDUCTANCE MECHANOSENSITIVE CHANNEL"/>
    <property type="match status" value="1"/>
</dbReference>
<dbReference type="Gene3D" id="1.10.287.1260">
    <property type="match status" value="1"/>
</dbReference>
<dbReference type="SUPFAM" id="SSF50182">
    <property type="entry name" value="Sm-like ribonucleoproteins"/>
    <property type="match status" value="1"/>
</dbReference>
<keyword evidence="6 7" id="KW-0472">Membrane</keyword>
<dbReference type="Proteomes" id="UP001597085">
    <property type="component" value="Unassembled WGS sequence"/>
</dbReference>
<accession>A0ABD6CQZ4</accession>
<protein>
    <submittedName>
        <fullName evidence="9">Mechanosensitive ion channel family protein</fullName>
    </submittedName>
</protein>
<dbReference type="InterPro" id="IPR006685">
    <property type="entry name" value="MscS_channel_2nd"/>
</dbReference>
<dbReference type="AlphaFoldDB" id="A0ABD6CQZ4"/>
<comment type="similarity">
    <text evidence="2">Belongs to the MscS (TC 1.A.23) family.</text>
</comment>
<keyword evidence="3" id="KW-1003">Cell membrane</keyword>
<dbReference type="EMBL" id="JBHUDK010000011">
    <property type="protein sequence ID" value="MFD1599833.1"/>
    <property type="molecule type" value="Genomic_DNA"/>
</dbReference>
<feature type="domain" description="Mechanosensitive ion channel MscS" evidence="8">
    <location>
        <begin position="100"/>
        <end position="166"/>
    </location>
</feature>
<evidence type="ECO:0000256" key="5">
    <source>
        <dbReference type="ARBA" id="ARBA00022989"/>
    </source>
</evidence>
<comment type="subcellular location">
    <subcellularLocation>
        <location evidence="1">Cell membrane</location>
        <topology evidence="1">Multi-pass membrane protein</topology>
    </subcellularLocation>
</comment>
<dbReference type="GO" id="GO:0005886">
    <property type="term" value="C:plasma membrane"/>
    <property type="evidence" value="ECO:0007669"/>
    <property type="project" value="UniProtKB-SubCell"/>
</dbReference>
<comment type="caution">
    <text evidence="9">The sequence shown here is derived from an EMBL/GenBank/DDBJ whole genome shotgun (WGS) entry which is preliminary data.</text>
</comment>
<reference evidence="9 10" key="1">
    <citation type="journal article" date="2019" name="Int. J. Syst. Evol. Microbiol.">
        <title>The Global Catalogue of Microorganisms (GCM) 10K type strain sequencing project: providing services to taxonomists for standard genome sequencing and annotation.</title>
        <authorList>
            <consortium name="The Broad Institute Genomics Platform"/>
            <consortium name="The Broad Institute Genome Sequencing Center for Infectious Disease"/>
            <person name="Wu L."/>
            <person name="Ma J."/>
        </authorList>
    </citation>
    <scope>NUCLEOTIDE SEQUENCE [LARGE SCALE GENOMIC DNA]</scope>
    <source>
        <strain evidence="9 10">CGMCC 1.12121</strain>
    </source>
</reference>
<organism evidence="9 10">
    <name type="scientific">Halobellus rarus</name>
    <dbReference type="NCBI Taxonomy" id="1126237"/>
    <lineage>
        <taxon>Archaea</taxon>
        <taxon>Methanobacteriati</taxon>
        <taxon>Methanobacteriota</taxon>
        <taxon>Stenosarchaea group</taxon>
        <taxon>Halobacteria</taxon>
        <taxon>Halobacteriales</taxon>
        <taxon>Haloferacaceae</taxon>
        <taxon>Halobellus</taxon>
    </lineage>
</organism>
<dbReference type="RefSeq" id="WP_256422359.1">
    <property type="nucleotide sequence ID" value="NZ_JANHDI010000012.1"/>
</dbReference>
<feature type="transmembrane region" description="Helical" evidence="7">
    <location>
        <begin position="84"/>
        <end position="112"/>
    </location>
</feature>
<evidence type="ECO:0000256" key="2">
    <source>
        <dbReference type="ARBA" id="ARBA00008017"/>
    </source>
</evidence>
<gene>
    <name evidence="9" type="ORF">ACFSBX_12795</name>
</gene>